<dbReference type="OrthoDB" id="1660916at2"/>
<protein>
    <submittedName>
        <fullName evidence="1">Uncharacterized protein</fullName>
    </submittedName>
</protein>
<dbReference type="EMBL" id="FRBC01000021">
    <property type="protein sequence ID" value="SHK85757.1"/>
    <property type="molecule type" value="Genomic_DNA"/>
</dbReference>
<dbReference type="Gene3D" id="1.25.40.10">
    <property type="entry name" value="Tetratricopeptide repeat domain"/>
    <property type="match status" value="1"/>
</dbReference>
<organism evidence="1 2">
    <name type="scientific">Selenomonas ruminantium</name>
    <dbReference type="NCBI Taxonomy" id="971"/>
    <lineage>
        <taxon>Bacteria</taxon>
        <taxon>Bacillati</taxon>
        <taxon>Bacillota</taxon>
        <taxon>Negativicutes</taxon>
        <taxon>Selenomonadales</taxon>
        <taxon>Selenomonadaceae</taxon>
        <taxon>Selenomonas</taxon>
    </lineage>
</organism>
<dbReference type="Proteomes" id="UP000184263">
    <property type="component" value="Unassembled WGS sequence"/>
</dbReference>
<dbReference type="RefSeq" id="WP_073091074.1">
    <property type="nucleotide sequence ID" value="NZ_FRBC01000021.1"/>
</dbReference>
<reference evidence="1 2" key="1">
    <citation type="submission" date="2016-11" db="EMBL/GenBank/DDBJ databases">
        <authorList>
            <person name="Jaros S."/>
            <person name="Januszkiewicz K."/>
            <person name="Wedrychowicz H."/>
        </authorList>
    </citation>
    <scope>NUCLEOTIDE SEQUENCE [LARGE SCALE GENOMIC DNA]</scope>
    <source>
        <strain evidence="1 2">HD4</strain>
    </source>
</reference>
<accession>A0A1M6VW91</accession>
<evidence type="ECO:0000313" key="1">
    <source>
        <dbReference type="EMBL" id="SHK85757.1"/>
    </source>
</evidence>
<dbReference type="AlphaFoldDB" id="A0A1M6VW91"/>
<name>A0A1M6VW91_SELRU</name>
<sequence length="640" mass="74438">MNKKWQAGGVLAAFCFVESVCAWGHASPLEQEVHEADENFATLNVAGQEAIRHRDYVLAEHKFREARASAFAAGHPEFVREMDARRAAMYINDNEPSRAVLILSPYIKPGVDKYMLSDYLLALRLTNQPKEAVKVFTEYVRDWQDFPTYGLQSMGDLYLRQRKYNKAAEVYAHILSREKMEDVPYVQLGYALALARQGKTGRAAVAYQKMANLSPRYNNAIAGDGAAFIAEGRVGLARKLFASLGITEHEREYWLLRYAQELVQAGQDYGNDAVNFKRDERLANRSYYHEAAKILRQLIHSQDEDIAHEAQAAMAVNKMHNELLADSRRGLQDMLDKDNEDMLALAARGEYERLQLHNLKAGYSSSLDDKRNREQTANIDYDSYWGRNFYLSQEYARHWLQDDDDNVAFGESATGLRKKFVWGEIAGEWIRYDGARAKNGYSLSVEYDFNDVTHLDYQVGRRLHDHAGTVREGIRENYQEVSVLHQLTPQTTLQGSYQWADLTDQNKYREYDAGLAHLLQIKHNYSDRLQLNYSHSKYKREMWSYDSPQRRVEYTAGFRREWNLPQKGVTWQWQSNLNWSQDNDERMGFSPYTRLAYKKEFPHNQSLELGGTYRKYYRRTGQNPRRRDGYALDISYNWGW</sequence>
<proteinExistence type="predicted"/>
<gene>
    <name evidence="1" type="ORF">SAMN05216582_1217</name>
</gene>
<evidence type="ECO:0000313" key="2">
    <source>
        <dbReference type="Proteomes" id="UP000184263"/>
    </source>
</evidence>
<dbReference type="SUPFAM" id="SSF48452">
    <property type="entry name" value="TPR-like"/>
    <property type="match status" value="1"/>
</dbReference>
<dbReference type="InterPro" id="IPR011990">
    <property type="entry name" value="TPR-like_helical_dom_sf"/>
</dbReference>